<reference evidence="1 2" key="1">
    <citation type="submission" date="2018-06" db="EMBL/GenBank/DDBJ databases">
        <title>Genomic Encyclopedia of Archaeal and Bacterial Type Strains, Phase II (KMG-II): from individual species to whole genera.</title>
        <authorList>
            <person name="Goeker M."/>
        </authorList>
    </citation>
    <scope>NUCLEOTIDE SEQUENCE [LARGE SCALE GENOMIC DNA]</scope>
    <source>
        <strain evidence="1 2">DSM 23522</strain>
    </source>
</reference>
<evidence type="ECO:0008006" key="3">
    <source>
        <dbReference type="Google" id="ProtNLM"/>
    </source>
</evidence>
<dbReference type="AlphaFoldDB" id="A0A327QMC8"/>
<dbReference type="Gene3D" id="2.40.50.120">
    <property type="match status" value="1"/>
</dbReference>
<dbReference type="SUPFAM" id="SSF50242">
    <property type="entry name" value="TIMP-like"/>
    <property type="match status" value="1"/>
</dbReference>
<dbReference type="Proteomes" id="UP000249696">
    <property type="component" value="Unassembled WGS sequence"/>
</dbReference>
<dbReference type="OrthoDB" id="827860at2"/>
<dbReference type="EMBL" id="QLLN01000014">
    <property type="protein sequence ID" value="RAJ04802.1"/>
    <property type="molecule type" value="Genomic_DNA"/>
</dbReference>
<proteinExistence type="predicted"/>
<sequence length="168" mass="19474">MNTFKNIVLSLSFFLLGFAIVYSCNCPIVKDLNKIQEYEYENSECIFVGEVLSVNLDNHTFEIEVIESFDETNSGTIYTGKYDPICGPRVNEKGMWLIYGFFETNSILMVNSCGLTRSFRKPEYCISVPMKMTPAPEKDEYDVWKKEWNKNATEILATELQNLRKKKK</sequence>
<comment type="caution">
    <text evidence="1">The sequence shown here is derived from an EMBL/GenBank/DDBJ whole genome shotgun (WGS) entry which is preliminary data.</text>
</comment>
<gene>
    <name evidence="1" type="ORF">LV92_04361</name>
</gene>
<evidence type="ECO:0000313" key="1">
    <source>
        <dbReference type="EMBL" id="RAJ04802.1"/>
    </source>
</evidence>
<keyword evidence="2" id="KW-1185">Reference proteome</keyword>
<accession>A0A327QMC8</accession>
<protein>
    <recommendedName>
        <fullName evidence="3">Tissue inhibitor of metalloproteinase</fullName>
    </recommendedName>
</protein>
<evidence type="ECO:0000313" key="2">
    <source>
        <dbReference type="Proteomes" id="UP000249696"/>
    </source>
</evidence>
<dbReference type="RefSeq" id="WP_111625652.1">
    <property type="nucleotide sequence ID" value="NZ_QLLN01000014.1"/>
</dbReference>
<dbReference type="PROSITE" id="PS51257">
    <property type="entry name" value="PROKAR_LIPOPROTEIN"/>
    <property type="match status" value="1"/>
</dbReference>
<name>A0A327QMC8_9FLAO</name>
<dbReference type="InterPro" id="IPR008993">
    <property type="entry name" value="TIMP-like_OB-fold"/>
</dbReference>
<organism evidence="1 2">
    <name type="scientific">Arenibacter echinorum</name>
    <dbReference type="NCBI Taxonomy" id="440515"/>
    <lineage>
        <taxon>Bacteria</taxon>
        <taxon>Pseudomonadati</taxon>
        <taxon>Bacteroidota</taxon>
        <taxon>Flavobacteriia</taxon>
        <taxon>Flavobacteriales</taxon>
        <taxon>Flavobacteriaceae</taxon>
        <taxon>Arenibacter</taxon>
    </lineage>
</organism>